<dbReference type="InterPro" id="IPR009097">
    <property type="entry name" value="Cyclic_Pdiesterase"/>
</dbReference>
<dbReference type="EC" id="3.1.4.58" evidence="2"/>
<feature type="active site" description="Proton acceptor" evidence="2">
    <location>
        <position position="132"/>
    </location>
</feature>
<proteinExistence type="inferred from homology"/>
<dbReference type="AlphaFoldDB" id="A0A7C4MM78"/>
<dbReference type="GO" id="GO:0004113">
    <property type="term" value="F:2',3'-cyclic-nucleotide 3'-phosphodiesterase activity"/>
    <property type="evidence" value="ECO:0007669"/>
    <property type="project" value="InterPro"/>
</dbReference>
<dbReference type="HAMAP" id="MF_01940">
    <property type="entry name" value="RNA_CPDase"/>
    <property type="match status" value="1"/>
</dbReference>
<dbReference type="Gene3D" id="3.90.1140.10">
    <property type="entry name" value="Cyclic phosphodiesterase"/>
    <property type="match status" value="1"/>
</dbReference>
<comment type="catalytic activity">
    <reaction evidence="2">
        <text>a 3'-end 2',3'-cyclophospho-ribonucleotide-RNA + H2O = a 3'-end 2'-phospho-ribonucleotide-RNA + H(+)</text>
        <dbReference type="Rhea" id="RHEA:11828"/>
        <dbReference type="Rhea" id="RHEA-COMP:10464"/>
        <dbReference type="Rhea" id="RHEA-COMP:17353"/>
        <dbReference type="ChEBI" id="CHEBI:15377"/>
        <dbReference type="ChEBI" id="CHEBI:15378"/>
        <dbReference type="ChEBI" id="CHEBI:83064"/>
        <dbReference type="ChEBI" id="CHEBI:173113"/>
        <dbReference type="EC" id="3.1.4.58"/>
    </reaction>
</comment>
<dbReference type="GO" id="GO:0008664">
    <property type="term" value="F:RNA 2',3'-cyclic 3'-phosphodiesterase activity"/>
    <property type="evidence" value="ECO:0007669"/>
    <property type="project" value="UniProtKB-EC"/>
</dbReference>
<protein>
    <recommendedName>
        <fullName evidence="2">RNA 2',3'-cyclic phosphodiesterase</fullName>
        <shortName evidence="2">RNA 2',3'-CPDase</shortName>
        <ecNumber evidence="2">3.1.4.58</ecNumber>
    </recommendedName>
</protein>
<dbReference type="NCBIfam" id="TIGR02258">
    <property type="entry name" value="2_5_ligase"/>
    <property type="match status" value="1"/>
</dbReference>
<feature type="short sequence motif" description="HXTX 2" evidence="2">
    <location>
        <begin position="132"/>
        <end position="135"/>
    </location>
</feature>
<dbReference type="InterPro" id="IPR004175">
    <property type="entry name" value="RNA_CPDase"/>
</dbReference>
<dbReference type="PANTHER" id="PTHR35561">
    <property type="entry name" value="RNA 2',3'-CYCLIC PHOSPHODIESTERASE"/>
    <property type="match status" value="1"/>
</dbReference>
<reference evidence="3" key="1">
    <citation type="journal article" date="2020" name="mSystems">
        <title>Genome- and Community-Level Interaction Insights into Carbon Utilization and Element Cycling Functions of Hydrothermarchaeota in Hydrothermal Sediment.</title>
        <authorList>
            <person name="Zhou Z."/>
            <person name="Liu Y."/>
            <person name="Xu W."/>
            <person name="Pan J."/>
            <person name="Luo Z.H."/>
            <person name="Li M."/>
        </authorList>
    </citation>
    <scope>NUCLEOTIDE SEQUENCE [LARGE SCALE GENOMIC DNA]</scope>
    <source>
        <strain evidence="3">SpSt-477</strain>
    </source>
</reference>
<dbReference type="Pfam" id="PF13563">
    <property type="entry name" value="2_5_RNA_ligase2"/>
    <property type="match status" value="1"/>
</dbReference>
<comment type="function">
    <text evidence="2">Hydrolyzes RNA 2',3'-cyclic phosphodiester to an RNA 2'-phosphomonoester.</text>
</comment>
<comment type="similarity">
    <text evidence="2">Belongs to the 2H phosphoesterase superfamily. ThpR family.</text>
</comment>
<dbReference type="SUPFAM" id="SSF55144">
    <property type="entry name" value="LigT-like"/>
    <property type="match status" value="1"/>
</dbReference>
<name>A0A7C4MM78_9BACT</name>
<sequence>MGMRSFIAIAVPQPLLDIVRLVQQDFRKSGFSFRWVKPEQTHLTLKFMADLSEADQPAVLEALTETCTLFHPFSLSFQGIGVFPNVRNPRVLWIGMGGDTTSLIQLQQRLERSIFEKTDHRIAAEDRPFKPHLTVARFKERIVSDHLVTALRRHTGLTSEPFTVSELHWIESRLTPSGPIYRTLKAVRLGI</sequence>
<feature type="short sequence motif" description="HXTX 1" evidence="2">
    <location>
        <begin position="42"/>
        <end position="45"/>
    </location>
</feature>
<accession>A0A7C4MM78</accession>
<dbReference type="EMBL" id="DSUH01000185">
    <property type="protein sequence ID" value="HGU32750.1"/>
    <property type="molecule type" value="Genomic_DNA"/>
</dbReference>
<evidence type="ECO:0000313" key="3">
    <source>
        <dbReference type="EMBL" id="HGU32750.1"/>
    </source>
</evidence>
<dbReference type="PANTHER" id="PTHR35561:SF1">
    <property type="entry name" value="RNA 2',3'-CYCLIC PHOSPHODIESTERASE"/>
    <property type="match status" value="1"/>
</dbReference>
<evidence type="ECO:0000256" key="2">
    <source>
        <dbReference type="HAMAP-Rule" id="MF_01940"/>
    </source>
</evidence>
<organism evidence="3">
    <name type="scientific">Desulfatirhabdium butyrativorans</name>
    <dbReference type="NCBI Taxonomy" id="340467"/>
    <lineage>
        <taxon>Bacteria</taxon>
        <taxon>Pseudomonadati</taxon>
        <taxon>Thermodesulfobacteriota</taxon>
        <taxon>Desulfobacteria</taxon>
        <taxon>Desulfobacterales</taxon>
        <taxon>Desulfatirhabdiaceae</taxon>
        <taxon>Desulfatirhabdium</taxon>
    </lineage>
</organism>
<comment type="caution">
    <text evidence="3">The sequence shown here is derived from an EMBL/GenBank/DDBJ whole genome shotgun (WGS) entry which is preliminary data.</text>
</comment>
<keyword evidence="1 2" id="KW-0378">Hydrolase</keyword>
<evidence type="ECO:0000256" key="1">
    <source>
        <dbReference type="ARBA" id="ARBA00022801"/>
    </source>
</evidence>
<feature type="active site" description="Proton donor" evidence="2">
    <location>
        <position position="42"/>
    </location>
</feature>
<gene>
    <name evidence="3" type="primary">thpR</name>
    <name evidence="3" type="ORF">ENS29_07835</name>
</gene>